<proteinExistence type="predicted"/>
<name>A0A9D1J3W7_9FIRM</name>
<keyword evidence="1" id="KW-0472">Membrane</keyword>
<evidence type="ECO:0000313" key="2">
    <source>
        <dbReference type="EMBL" id="HIR60007.1"/>
    </source>
</evidence>
<evidence type="ECO:0000256" key="1">
    <source>
        <dbReference type="SAM" id="Phobius"/>
    </source>
</evidence>
<organism evidence="2 3">
    <name type="scientific">Candidatus Faecivivens stercoravium</name>
    <dbReference type="NCBI Taxonomy" id="2840803"/>
    <lineage>
        <taxon>Bacteria</taxon>
        <taxon>Bacillati</taxon>
        <taxon>Bacillota</taxon>
        <taxon>Clostridia</taxon>
        <taxon>Eubacteriales</taxon>
        <taxon>Oscillospiraceae</taxon>
        <taxon>Oscillospiraceae incertae sedis</taxon>
        <taxon>Candidatus Faecivivens</taxon>
    </lineage>
</organism>
<evidence type="ECO:0000313" key="3">
    <source>
        <dbReference type="Proteomes" id="UP000824241"/>
    </source>
</evidence>
<reference evidence="2" key="2">
    <citation type="journal article" date="2021" name="PeerJ">
        <title>Extensive microbial diversity within the chicken gut microbiome revealed by metagenomics and culture.</title>
        <authorList>
            <person name="Gilroy R."/>
            <person name="Ravi A."/>
            <person name="Getino M."/>
            <person name="Pursley I."/>
            <person name="Horton D.L."/>
            <person name="Alikhan N.F."/>
            <person name="Baker D."/>
            <person name="Gharbi K."/>
            <person name="Hall N."/>
            <person name="Watson M."/>
            <person name="Adriaenssens E.M."/>
            <person name="Foster-Nyarko E."/>
            <person name="Jarju S."/>
            <person name="Secka A."/>
            <person name="Antonio M."/>
            <person name="Oren A."/>
            <person name="Chaudhuri R.R."/>
            <person name="La Ragione R."/>
            <person name="Hildebrand F."/>
            <person name="Pallen M.J."/>
        </authorList>
    </citation>
    <scope>NUCLEOTIDE SEQUENCE</scope>
    <source>
        <strain evidence="2">CHK189-12415</strain>
    </source>
</reference>
<sequence>MPTDRQKVQKRYQIIIGVLLCVLWGIIALTTIEWGVPASRLTHDLHTQSKIPEDWIIEGDVSDQLAAYICYPEGYPERSRRVIYVNRPGLSFGYLFRHSESLSGIDEYVTAYTLEDHGETAFLSMNYPQVAKIEINNGKETQVIDIDSQKPFAIVIPEDSGFVQLYDVNGNSVPYYRHTL</sequence>
<dbReference type="Proteomes" id="UP000824241">
    <property type="component" value="Unassembled WGS sequence"/>
</dbReference>
<dbReference type="AlphaFoldDB" id="A0A9D1J3W7"/>
<feature type="transmembrane region" description="Helical" evidence="1">
    <location>
        <begin position="12"/>
        <end position="32"/>
    </location>
</feature>
<accession>A0A9D1J3W7</accession>
<keyword evidence="1" id="KW-0812">Transmembrane</keyword>
<protein>
    <submittedName>
        <fullName evidence="2">Uncharacterized protein</fullName>
    </submittedName>
</protein>
<reference evidence="2" key="1">
    <citation type="submission" date="2020-10" db="EMBL/GenBank/DDBJ databases">
        <authorList>
            <person name="Gilroy R."/>
        </authorList>
    </citation>
    <scope>NUCLEOTIDE SEQUENCE</scope>
    <source>
        <strain evidence="2">CHK189-12415</strain>
    </source>
</reference>
<comment type="caution">
    <text evidence="2">The sequence shown here is derived from an EMBL/GenBank/DDBJ whole genome shotgun (WGS) entry which is preliminary data.</text>
</comment>
<dbReference type="EMBL" id="DVHA01000011">
    <property type="protein sequence ID" value="HIR60007.1"/>
    <property type="molecule type" value="Genomic_DNA"/>
</dbReference>
<gene>
    <name evidence="2" type="ORF">IAB37_00300</name>
</gene>
<keyword evidence="1" id="KW-1133">Transmembrane helix</keyword>